<dbReference type="RefSeq" id="XP_066069066.1">
    <property type="nucleotide sequence ID" value="XM_066212969.1"/>
</dbReference>
<feature type="compositionally biased region" description="Polar residues" evidence="1">
    <location>
        <begin position="168"/>
        <end position="187"/>
    </location>
</feature>
<proteinExistence type="predicted"/>
<reference evidence="2" key="3">
    <citation type="submission" date="2024-01" db="EMBL/GenBank/DDBJ databases">
        <authorList>
            <person name="Coelho M.A."/>
            <person name="David-Palma M."/>
            <person name="Shea T."/>
            <person name="Sun S."/>
            <person name="Cuomo C.A."/>
            <person name="Heitman J."/>
        </authorList>
    </citation>
    <scope>NUCLEOTIDE SEQUENCE</scope>
    <source>
        <strain evidence="2">CBS 7841</strain>
    </source>
</reference>
<organism evidence="2 3">
    <name type="scientific">Cryptococcus depauperatus CBS 7841</name>
    <dbReference type="NCBI Taxonomy" id="1295531"/>
    <lineage>
        <taxon>Eukaryota</taxon>
        <taxon>Fungi</taxon>
        <taxon>Dikarya</taxon>
        <taxon>Basidiomycota</taxon>
        <taxon>Agaricomycotina</taxon>
        <taxon>Tremellomycetes</taxon>
        <taxon>Tremellales</taxon>
        <taxon>Cryptococcaceae</taxon>
        <taxon>Cryptococcus</taxon>
    </lineage>
</organism>
<dbReference type="AlphaFoldDB" id="A0A1E3II01"/>
<evidence type="ECO:0000256" key="1">
    <source>
        <dbReference type="SAM" id="MobiDB-lite"/>
    </source>
</evidence>
<dbReference type="GeneID" id="91087783"/>
<feature type="region of interest" description="Disordered" evidence="1">
    <location>
        <begin position="44"/>
        <end position="65"/>
    </location>
</feature>
<evidence type="ECO:0000313" key="3">
    <source>
        <dbReference type="Proteomes" id="UP000094043"/>
    </source>
</evidence>
<dbReference type="KEGG" id="cdep:91087783"/>
<reference evidence="2" key="1">
    <citation type="submission" date="2016-06" db="EMBL/GenBank/DDBJ databases">
        <authorList>
            <person name="Cuomo C."/>
            <person name="Litvintseva A."/>
            <person name="Heitman J."/>
            <person name="Chen Y."/>
            <person name="Sun S."/>
            <person name="Springer D."/>
            <person name="Dromer F."/>
            <person name="Young S."/>
            <person name="Zeng Q."/>
            <person name="Chapman S."/>
            <person name="Gujja S."/>
            <person name="Saif S."/>
            <person name="Birren B."/>
        </authorList>
    </citation>
    <scope>NUCLEOTIDE SEQUENCE</scope>
    <source>
        <strain evidence="2">CBS 7841</strain>
    </source>
</reference>
<sequence length="359" mass="41120">MNHSATTTRPTQDENNAIQSALAIRRRHSLTSILRDFRQAKKSQNARPAAVEELATPEEDSDIEGLQTTMDDPIKLVSQWTRDAGGQEVNLDQLGNDLEPQYVWDVLFENQRGIYILGAAYYSSRTLLPADPSAFSRPNRPIPSGSSFSLRDPSFNPPVQPVSNPSNGRSQPKSSQPAQSNKTSYTLESFHPPSPRWEYLTPWMVNMRNGTDEVGWRYNGWFRKNGWRSHAGNLGWFGWVRRREWIRLRRIKAGPVEELACVHDQSAAPILPGQKAGREKKEGHERSEWPRLNEMLTGDTEENVSNILKEMGRCRLDRQRLEFWEKWLADLEKGSLFWQKLEAIVLDQEAVSFVLLLSH</sequence>
<feature type="region of interest" description="Disordered" evidence="1">
    <location>
        <begin position="138"/>
        <end position="189"/>
    </location>
</feature>
<dbReference type="EMBL" id="CP143787">
    <property type="protein sequence ID" value="WVN88366.1"/>
    <property type="molecule type" value="Genomic_DNA"/>
</dbReference>
<dbReference type="Proteomes" id="UP000094043">
    <property type="component" value="Chromosome 4"/>
</dbReference>
<name>A0A1E3II01_9TREE</name>
<protein>
    <submittedName>
        <fullName evidence="2">Uncharacterized protein</fullName>
    </submittedName>
</protein>
<reference evidence="2" key="2">
    <citation type="journal article" date="2022" name="Elife">
        <title>Obligate sexual reproduction of a homothallic fungus closely related to the Cryptococcus pathogenic species complex.</title>
        <authorList>
            <person name="Passer A.R."/>
            <person name="Clancey S.A."/>
            <person name="Shea T."/>
            <person name="David-Palma M."/>
            <person name="Averette A.F."/>
            <person name="Boekhout T."/>
            <person name="Porcel B.M."/>
            <person name="Nowrousian M."/>
            <person name="Cuomo C.A."/>
            <person name="Sun S."/>
            <person name="Heitman J."/>
            <person name="Coelho M.A."/>
        </authorList>
    </citation>
    <scope>NUCLEOTIDE SEQUENCE</scope>
    <source>
        <strain evidence="2">CBS 7841</strain>
    </source>
</reference>
<accession>A0A1E3II01</accession>
<dbReference type="VEuPathDB" id="FungiDB:L203_02831"/>
<dbReference type="OrthoDB" id="72441at2759"/>
<evidence type="ECO:0000313" key="2">
    <source>
        <dbReference type="EMBL" id="WVN88366.1"/>
    </source>
</evidence>
<keyword evidence="3" id="KW-1185">Reference proteome</keyword>
<gene>
    <name evidence="2" type="ORF">L203_103572</name>
</gene>